<dbReference type="AlphaFoldDB" id="A0A1M5XPD7"/>
<evidence type="ECO:0000313" key="9">
    <source>
        <dbReference type="EMBL" id="SHI01671.1"/>
    </source>
</evidence>
<dbReference type="PANTHER" id="PTHR21716">
    <property type="entry name" value="TRANSMEMBRANE PROTEIN"/>
    <property type="match status" value="1"/>
</dbReference>
<evidence type="ECO:0000256" key="8">
    <source>
        <dbReference type="SAM" id="Phobius"/>
    </source>
</evidence>
<accession>A0A1M5XPD7</accession>
<gene>
    <name evidence="9" type="ORF">SAMN02745207_03828</name>
</gene>
<feature type="transmembrane region" description="Helical" evidence="8">
    <location>
        <begin position="320"/>
        <end position="350"/>
    </location>
</feature>
<feature type="transmembrane region" description="Helical" evidence="8">
    <location>
        <begin position="43"/>
        <end position="65"/>
    </location>
</feature>
<comment type="similarity">
    <text evidence="2">Belongs to the autoinducer-2 exporter (AI-2E) (TC 2.A.86) family.</text>
</comment>
<dbReference type="Proteomes" id="UP000184447">
    <property type="component" value="Unassembled WGS sequence"/>
</dbReference>
<evidence type="ECO:0000256" key="7">
    <source>
        <dbReference type="ARBA" id="ARBA00023136"/>
    </source>
</evidence>
<keyword evidence="6 8" id="KW-1133">Transmembrane helix</keyword>
<keyword evidence="10" id="KW-1185">Reference proteome</keyword>
<evidence type="ECO:0000256" key="1">
    <source>
        <dbReference type="ARBA" id="ARBA00004651"/>
    </source>
</evidence>
<evidence type="ECO:0000313" key="10">
    <source>
        <dbReference type="Proteomes" id="UP000184447"/>
    </source>
</evidence>
<dbReference type="STRING" id="1121316.SAMN02745207_03828"/>
<dbReference type="PANTHER" id="PTHR21716:SF53">
    <property type="entry name" value="PERMEASE PERM-RELATED"/>
    <property type="match status" value="1"/>
</dbReference>
<reference evidence="9 10" key="1">
    <citation type="submission" date="2016-11" db="EMBL/GenBank/DDBJ databases">
        <authorList>
            <person name="Jaros S."/>
            <person name="Januszkiewicz K."/>
            <person name="Wedrychowicz H."/>
        </authorList>
    </citation>
    <scope>NUCLEOTIDE SEQUENCE [LARGE SCALE GENOMIC DNA]</scope>
    <source>
        <strain evidence="9 10">DSM 8605</strain>
    </source>
</reference>
<keyword evidence="5 8" id="KW-0812">Transmembrane</keyword>
<feature type="transmembrane region" description="Helical" evidence="8">
    <location>
        <begin position="77"/>
        <end position="99"/>
    </location>
</feature>
<evidence type="ECO:0000256" key="3">
    <source>
        <dbReference type="ARBA" id="ARBA00022448"/>
    </source>
</evidence>
<dbReference type="GO" id="GO:0005886">
    <property type="term" value="C:plasma membrane"/>
    <property type="evidence" value="ECO:0007669"/>
    <property type="project" value="UniProtKB-SubCell"/>
</dbReference>
<evidence type="ECO:0000256" key="6">
    <source>
        <dbReference type="ARBA" id="ARBA00022989"/>
    </source>
</evidence>
<feature type="transmembrane region" description="Helical" evidence="8">
    <location>
        <begin position="251"/>
        <end position="269"/>
    </location>
</feature>
<dbReference type="RefSeq" id="WP_073340658.1">
    <property type="nucleotide sequence ID" value="NZ_FQXM01000033.1"/>
</dbReference>
<feature type="transmembrane region" description="Helical" evidence="8">
    <location>
        <begin position="12"/>
        <end position="31"/>
    </location>
</feature>
<evidence type="ECO:0000256" key="5">
    <source>
        <dbReference type="ARBA" id="ARBA00022692"/>
    </source>
</evidence>
<keyword evidence="4" id="KW-1003">Cell membrane</keyword>
<feature type="transmembrane region" description="Helical" evidence="8">
    <location>
        <begin position="281"/>
        <end position="300"/>
    </location>
</feature>
<dbReference type="OrthoDB" id="9793390at2"/>
<keyword evidence="7 8" id="KW-0472">Membrane</keyword>
<evidence type="ECO:0000256" key="4">
    <source>
        <dbReference type="ARBA" id="ARBA00022475"/>
    </source>
</evidence>
<dbReference type="GO" id="GO:0055085">
    <property type="term" value="P:transmembrane transport"/>
    <property type="evidence" value="ECO:0007669"/>
    <property type="project" value="TreeGrafter"/>
</dbReference>
<proteinExistence type="inferred from homology"/>
<dbReference type="Pfam" id="PF01594">
    <property type="entry name" value="AI-2E_transport"/>
    <property type="match status" value="1"/>
</dbReference>
<evidence type="ECO:0000256" key="2">
    <source>
        <dbReference type="ARBA" id="ARBA00009773"/>
    </source>
</evidence>
<name>A0A1M5XPD7_9CLOT</name>
<dbReference type="InterPro" id="IPR002549">
    <property type="entry name" value="AI-2E-like"/>
</dbReference>
<comment type="subcellular location">
    <subcellularLocation>
        <location evidence="1">Cell membrane</location>
        <topology evidence="1">Multi-pass membrane protein</topology>
    </subcellularLocation>
</comment>
<keyword evidence="3" id="KW-0813">Transport</keyword>
<feature type="transmembrane region" description="Helical" evidence="8">
    <location>
        <begin position="165"/>
        <end position="187"/>
    </location>
</feature>
<protein>
    <submittedName>
        <fullName evidence="9">Predicted PurR-regulated permease PerM</fullName>
    </submittedName>
</protein>
<sequence length="398" mass="44788">MEDNKFQDRFNYIFNKIIKAAIIFIFLLILILNKVLTKEIFLIFKPLLIAFAIAYLLDSAVRFFVNKFSLSRNLSITIVVLLILLIVILIGAIGIPALVTSSRELLKDMPENINVQFNLLNKSLAKIDNRYLIEINNYINESIVKILSTIASASSSILEMIVVNAFRITSSLFNVVVSFVIAIYMLIDKNDLKARIKRIVYAFFNEDRADYIVKIGNLSNEIFSSFFIGKLIDSFIIGMLCWVMLMFMNVAYSPIIAFIIGVTNMIPYFGPMIGVVPATLIVLLQSPILAVWVLISIIILQQFDGLVLGPYILGDSIGVGAFWIIVGVTVGGIMFGLVGMLIGVPLLVLLKNIIEEMVATYLDKKGLLEMEVENLRIPDINKESFLKKIRTPRKKKNK</sequence>
<dbReference type="EMBL" id="FQXM01000033">
    <property type="protein sequence ID" value="SHI01671.1"/>
    <property type="molecule type" value="Genomic_DNA"/>
</dbReference>
<organism evidence="9 10">
    <name type="scientific">Clostridium grantii DSM 8605</name>
    <dbReference type="NCBI Taxonomy" id="1121316"/>
    <lineage>
        <taxon>Bacteria</taxon>
        <taxon>Bacillati</taxon>
        <taxon>Bacillota</taxon>
        <taxon>Clostridia</taxon>
        <taxon>Eubacteriales</taxon>
        <taxon>Clostridiaceae</taxon>
        <taxon>Clostridium</taxon>
    </lineage>
</organism>